<dbReference type="InterPro" id="IPR008462">
    <property type="entry name" value="CsbD"/>
</dbReference>
<dbReference type="SUPFAM" id="SSF69047">
    <property type="entry name" value="Hypothetical protein YjbJ"/>
    <property type="match status" value="1"/>
</dbReference>
<accession>A0A2S0WI06</accession>
<feature type="region of interest" description="Disordered" evidence="2">
    <location>
        <begin position="1"/>
        <end position="57"/>
    </location>
</feature>
<reference evidence="4" key="1">
    <citation type="submission" date="2018-01" db="EMBL/GenBank/DDBJ databases">
        <authorList>
            <person name="Li J."/>
        </authorList>
    </citation>
    <scope>NUCLEOTIDE SEQUENCE [LARGE SCALE GENOMIC DNA]</scope>
    <source>
        <strain evidence="4">592</strain>
    </source>
</reference>
<proteinExistence type="inferred from homology"/>
<dbReference type="AlphaFoldDB" id="A0A2S0WI06"/>
<name>A0A2S0WI06_9ACTN</name>
<organism evidence="3 4">
    <name type="scientific">Aeromicrobium chenweiae</name>
    <dbReference type="NCBI Taxonomy" id="2079793"/>
    <lineage>
        <taxon>Bacteria</taxon>
        <taxon>Bacillati</taxon>
        <taxon>Actinomycetota</taxon>
        <taxon>Actinomycetes</taxon>
        <taxon>Propionibacteriales</taxon>
        <taxon>Nocardioidaceae</taxon>
        <taxon>Aeromicrobium</taxon>
    </lineage>
</organism>
<dbReference type="RefSeq" id="WP_108576570.1">
    <property type="nucleotide sequence ID" value="NZ_CP026952.1"/>
</dbReference>
<evidence type="ECO:0000313" key="4">
    <source>
        <dbReference type="Proteomes" id="UP000244384"/>
    </source>
</evidence>
<dbReference type="InterPro" id="IPR036629">
    <property type="entry name" value="YjbJ_sf"/>
</dbReference>
<evidence type="ECO:0000256" key="1">
    <source>
        <dbReference type="ARBA" id="ARBA00009129"/>
    </source>
</evidence>
<gene>
    <name evidence="3" type="ORF">C3E78_01045</name>
</gene>
<sequence>MGLGDKVSNAGDDAKGKAKEAVGGATDDKELERQGKGDQAKADLKNAGEKVKDAFKH</sequence>
<accession>A0A5F2ERG1</accession>
<protein>
    <submittedName>
        <fullName evidence="3">CsbD family protein</fullName>
    </submittedName>
</protein>
<dbReference type="KEGG" id="aez:C3E78_01045"/>
<evidence type="ECO:0000256" key="2">
    <source>
        <dbReference type="SAM" id="MobiDB-lite"/>
    </source>
</evidence>
<dbReference type="Pfam" id="PF05532">
    <property type="entry name" value="CsbD"/>
    <property type="match status" value="1"/>
</dbReference>
<evidence type="ECO:0000313" key="3">
    <source>
        <dbReference type="EMBL" id="AWB90924.1"/>
    </source>
</evidence>
<dbReference type="Proteomes" id="UP000244384">
    <property type="component" value="Chromosome"/>
</dbReference>
<dbReference type="OrthoDB" id="2143260at2"/>
<keyword evidence="4" id="KW-1185">Reference proteome</keyword>
<comment type="similarity">
    <text evidence="1">Belongs to the UPF0337 (CsbD) family.</text>
</comment>
<dbReference type="EMBL" id="CP026952">
    <property type="protein sequence ID" value="AWB90924.1"/>
    <property type="molecule type" value="Genomic_DNA"/>
</dbReference>
<feature type="compositionally biased region" description="Basic and acidic residues" evidence="2">
    <location>
        <begin position="12"/>
        <end position="57"/>
    </location>
</feature>